<dbReference type="InterPro" id="IPR051786">
    <property type="entry name" value="ASN_synthetase/amidase"/>
</dbReference>
<dbReference type="Pfam" id="PF00733">
    <property type="entry name" value="Asn_synthase"/>
    <property type="match status" value="1"/>
</dbReference>
<dbReference type="EMBL" id="JAQQKW010000002">
    <property type="protein sequence ID" value="MDC7693374.1"/>
    <property type="molecule type" value="Genomic_DNA"/>
</dbReference>
<dbReference type="PANTHER" id="PTHR43284">
    <property type="entry name" value="ASPARAGINE SYNTHETASE (GLUTAMINE-HYDROLYZING)"/>
    <property type="match status" value="1"/>
</dbReference>
<comment type="catalytic activity">
    <reaction evidence="4">
        <text>L-aspartate + L-glutamine + ATP + H2O = L-asparagine + L-glutamate + AMP + diphosphate + H(+)</text>
        <dbReference type="Rhea" id="RHEA:12228"/>
        <dbReference type="ChEBI" id="CHEBI:15377"/>
        <dbReference type="ChEBI" id="CHEBI:15378"/>
        <dbReference type="ChEBI" id="CHEBI:29985"/>
        <dbReference type="ChEBI" id="CHEBI:29991"/>
        <dbReference type="ChEBI" id="CHEBI:30616"/>
        <dbReference type="ChEBI" id="CHEBI:33019"/>
        <dbReference type="ChEBI" id="CHEBI:58048"/>
        <dbReference type="ChEBI" id="CHEBI:58359"/>
        <dbReference type="ChEBI" id="CHEBI:456215"/>
        <dbReference type="EC" id="6.3.5.4"/>
    </reaction>
</comment>
<protein>
    <recommendedName>
        <fullName evidence="3">asparagine synthase (glutamine-hydrolyzing)</fullName>
        <ecNumber evidence="3">6.3.5.4</ecNumber>
    </recommendedName>
</protein>
<dbReference type="EC" id="6.3.5.4" evidence="3"/>
<dbReference type="InterPro" id="IPR006426">
    <property type="entry name" value="Asn_synth_AEB"/>
</dbReference>
<evidence type="ECO:0000256" key="4">
    <source>
        <dbReference type="ARBA" id="ARBA00048741"/>
    </source>
</evidence>
<proteinExistence type="inferred from homology"/>
<dbReference type="InterPro" id="IPR014729">
    <property type="entry name" value="Rossmann-like_a/b/a_fold"/>
</dbReference>
<sequence length="579" mass="63812">MPWAFSGIFRWQSDATGTPTGNGGAPVIFAHRNLTLFQEGKLPAPVFIGTYGCVFGYLFDRQAADARVLRFDPDEVERIISSNGQHLLTRYWGAYVAIWQEPTREALTCLRDPSGMIPCYLIRRSDCVFFASDAGAFRNLTPRPRPDWAGLRRFLYAHELKSRQTALQDVAEVLPGERIRCDETQSKAEMAWSPWDFTRRHTNATPEALADAVAAEVDRVVKAWRSAVARPVLSLSGGLDSSVLAASLARTGQEWSALNMAYADAGSDERDYAGEVAAAYEVPLFRATHHLSDVNSTVATSGHLPRPLGHAFGQSQSKTRQAYLDAEGADALFVGEGGDNVFAYMQSATPVVDRYLIEGPRGAWQTVLDISDMTRTSVWTVMRLAAARWQRHDPRYVWTGDASLLSPATEASLATLPLSHPWLEAPPGALPGEATHISMLLRIQGTLDAGPARHRPTIIAPLLSQPLLELCLGIPSWRWCQGGINRSLVRRGFAGRLPQRVLWRVSKGGANVFCMDVIERDRPLLCAHLCDGRLAHAGLLDVTRIEAVLTSKAPIPSPLHLRISQLAEAEAWVRHWEAD</sequence>
<dbReference type="Proteomes" id="UP001216595">
    <property type="component" value="Unassembled WGS sequence"/>
</dbReference>
<dbReference type="Gene3D" id="3.40.50.620">
    <property type="entry name" value="HUPs"/>
    <property type="match status" value="1"/>
</dbReference>
<evidence type="ECO:0000256" key="3">
    <source>
        <dbReference type="ARBA" id="ARBA00012737"/>
    </source>
</evidence>
<dbReference type="InterPro" id="IPR001962">
    <property type="entry name" value="Asn_synthase"/>
</dbReference>
<organism evidence="6 7">
    <name type="scientific">Asticcacaulis currens</name>
    <dbReference type="NCBI Taxonomy" id="2984210"/>
    <lineage>
        <taxon>Bacteria</taxon>
        <taxon>Pseudomonadati</taxon>
        <taxon>Pseudomonadota</taxon>
        <taxon>Alphaproteobacteria</taxon>
        <taxon>Caulobacterales</taxon>
        <taxon>Caulobacteraceae</taxon>
        <taxon>Asticcacaulis</taxon>
    </lineage>
</organism>
<gene>
    <name evidence="6" type="ORF">PQU94_03645</name>
</gene>
<evidence type="ECO:0000313" key="7">
    <source>
        <dbReference type="Proteomes" id="UP001216595"/>
    </source>
</evidence>
<dbReference type="Gene3D" id="3.60.20.10">
    <property type="entry name" value="Glutamine Phosphoribosylpyrophosphate, subunit 1, domain 1"/>
    <property type="match status" value="1"/>
</dbReference>
<dbReference type="PIRSF" id="PIRSF001589">
    <property type="entry name" value="Asn_synthetase_glu-h"/>
    <property type="match status" value="1"/>
</dbReference>
<dbReference type="RefSeq" id="WP_272740142.1">
    <property type="nucleotide sequence ID" value="NZ_JAQQKW010000002.1"/>
</dbReference>
<evidence type="ECO:0000256" key="2">
    <source>
        <dbReference type="ARBA" id="ARBA00005752"/>
    </source>
</evidence>
<evidence type="ECO:0000313" key="6">
    <source>
        <dbReference type="EMBL" id="MDC7693374.1"/>
    </source>
</evidence>
<dbReference type="SUPFAM" id="SSF52402">
    <property type="entry name" value="Adenine nucleotide alpha hydrolases-like"/>
    <property type="match status" value="1"/>
</dbReference>
<feature type="domain" description="Asparagine synthetase" evidence="5">
    <location>
        <begin position="233"/>
        <end position="573"/>
    </location>
</feature>
<accession>A0ABT5IB53</accession>
<keyword evidence="7" id="KW-1185">Reference proteome</keyword>
<evidence type="ECO:0000256" key="1">
    <source>
        <dbReference type="ARBA" id="ARBA00005187"/>
    </source>
</evidence>
<comment type="similarity">
    <text evidence="2">Belongs to the asparagine synthetase family.</text>
</comment>
<comment type="caution">
    <text evidence="6">The sequence shown here is derived from an EMBL/GenBank/DDBJ whole genome shotgun (WGS) entry which is preliminary data.</text>
</comment>
<dbReference type="PANTHER" id="PTHR43284:SF1">
    <property type="entry name" value="ASPARAGINE SYNTHETASE"/>
    <property type="match status" value="1"/>
</dbReference>
<comment type="pathway">
    <text evidence="1">Amino-acid biosynthesis; L-asparagine biosynthesis; L-asparagine from L-aspartate (L-Gln route): step 1/1.</text>
</comment>
<reference evidence="6 7" key="1">
    <citation type="submission" date="2023-01" db="EMBL/GenBank/DDBJ databases">
        <title>Novel species of the genus Asticcacaulis isolated from rivers.</title>
        <authorList>
            <person name="Lu H."/>
        </authorList>
    </citation>
    <scope>NUCLEOTIDE SEQUENCE [LARGE SCALE GENOMIC DNA]</scope>
    <source>
        <strain evidence="6 7">DXS10W</strain>
    </source>
</reference>
<dbReference type="SUPFAM" id="SSF56235">
    <property type="entry name" value="N-terminal nucleophile aminohydrolases (Ntn hydrolases)"/>
    <property type="match status" value="1"/>
</dbReference>
<evidence type="ECO:0000259" key="5">
    <source>
        <dbReference type="Pfam" id="PF00733"/>
    </source>
</evidence>
<dbReference type="InterPro" id="IPR029055">
    <property type="entry name" value="Ntn_hydrolases_N"/>
</dbReference>
<name>A0ABT5IB53_9CAUL</name>